<feature type="region of interest" description="Disordered" evidence="1">
    <location>
        <begin position="1"/>
        <end position="116"/>
    </location>
</feature>
<feature type="compositionally biased region" description="Polar residues" evidence="1">
    <location>
        <begin position="33"/>
        <end position="43"/>
    </location>
</feature>
<gene>
    <name evidence="2" type="ORF">V5799_008159</name>
</gene>
<evidence type="ECO:0000313" key="2">
    <source>
        <dbReference type="EMBL" id="KAK8785476.1"/>
    </source>
</evidence>
<accession>A0AAQ4FEV7</accession>
<keyword evidence="3" id="KW-1185">Reference proteome</keyword>
<sequence>MYSSINRPGGIGKDHTMSHSVTTERYDYKPTPDKTSPIYQNQYIVREMTTTTTTNRTASPSSPRSRGYLDGPASPPTPRRSPISNNLSELDNLLEDLNTAKFPQAITPSPPMSRSR</sequence>
<dbReference type="AlphaFoldDB" id="A0AAQ4FEV7"/>
<feature type="compositionally biased region" description="Basic and acidic residues" evidence="1">
    <location>
        <begin position="12"/>
        <end position="32"/>
    </location>
</feature>
<protein>
    <submittedName>
        <fullName evidence="2">Uncharacterized protein</fullName>
    </submittedName>
</protein>
<proteinExistence type="predicted"/>
<organism evidence="2 3">
    <name type="scientific">Amblyomma americanum</name>
    <name type="common">Lone star tick</name>
    <dbReference type="NCBI Taxonomy" id="6943"/>
    <lineage>
        <taxon>Eukaryota</taxon>
        <taxon>Metazoa</taxon>
        <taxon>Ecdysozoa</taxon>
        <taxon>Arthropoda</taxon>
        <taxon>Chelicerata</taxon>
        <taxon>Arachnida</taxon>
        <taxon>Acari</taxon>
        <taxon>Parasitiformes</taxon>
        <taxon>Ixodida</taxon>
        <taxon>Ixodoidea</taxon>
        <taxon>Ixodidae</taxon>
        <taxon>Amblyomminae</taxon>
        <taxon>Amblyomma</taxon>
    </lineage>
</organism>
<evidence type="ECO:0000256" key="1">
    <source>
        <dbReference type="SAM" id="MobiDB-lite"/>
    </source>
</evidence>
<dbReference type="EMBL" id="JARKHS020003536">
    <property type="protein sequence ID" value="KAK8785476.1"/>
    <property type="molecule type" value="Genomic_DNA"/>
</dbReference>
<name>A0AAQ4FEV7_AMBAM</name>
<comment type="caution">
    <text evidence="2">The sequence shown here is derived from an EMBL/GenBank/DDBJ whole genome shotgun (WGS) entry which is preliminary data.</text>
</comment>
<dbReference type="Proteomes" id="UP001321473">
    <property type="component" value="Unassembled WGS sequence"/>
</dbReference>
<evidence type="ECO:0000313" key="3">
    <source>
        <dbReference type="Proteomes" id="UP001321473"/>
    </source>
</evidence>
<feature type="compositionally biased region" description="Low complexity" evidence="1">
    <location>
        <begin position="49"/>
        <end position="66"/>
    </location>
</feature>
<feature type="compositionally biased region" description="Low complexity" evidence="1">
    <location>
        <begin position="84"/>
        <end position="97"/>
    </location>
</feature>
<feature type="non-terminal residue" evidence="2">
    <location>
        <position position="116"/>
    </location>
</feature>
<reference evidence="2 3" key="1">
    <citation type="journal article" date="2023" name="Arcadia Sci">
        <title>De novo assembly of a long-read Amblyomma americanum tick genome.</title>
        <authorList>
            <person name="Chou S."/>
            <person name="Poskanzer K.E."/>
            <person name="Rollins M."/>
            <person name="Thuy-Boun P.S."/>
        </authorList>
    </citation>
    <scope>NUCLEOTIDE SEQUENCE [LARGE SCALE GENOMIC DNA]</scope>
    <source>
        <strain evidence="2">F_SG_1</strain>
        <tissue evidence="2">Salivary glands</tissue>
    </source>
</reference>